<evidence type="ECO:0000313" key="3">
    <source>
        <dbReference type="EMBL" id="ODS23040.1"/>
    </source>
</evidence>
<keyword evidence="2" id="KW-0472">Membrane</keyword>
<protein>
    <submittedName>
        <fullName evidence="3">Uncharacterized protein</fullName>
    </submittedName>
</protein>
<sequence length="375" mass="43854">MNIITEAYSLRDNDLDVWKKISRQLTPTNRPLFRNRVYNKQRYPSERDIKNATTSILQAIFEGNHLLEYIKDVTKNVKEAEFKKILKAYNLPELKTIRNRFASGVGEDTSDDILFSLATVQQISVLKCLINFLEFCLENDRPLQYFYESDENLDKYIDLASETLKSRKSANKEQKLIPSLFDEDKEKLENYINTAKEYLKNNPQKSLPQADFHHESEQKTIDNDNFDDNRSQTLENNTSSILEVFLPKSRMAQIITICIVSFIVLGLTFFSFNQYNEAQASEKIETLVQQTEHPNVVREKITKLLQNDEISKDFLIYIISQVAEQDFLKEETIPSFVENKINDYFQIKESGDNSRKLLKQKPKIINPMKISWKNT</sequence>
<gene>
    <name evidence="3" type="ORF">AB835_10840</name>
</gene>
<dbReference type="Proteomes" id="UP000242502">
    <property type="component" value="Unassembled WGS sequence"/>
</dbReference>
<evidence type="ECO:0000256" key="2">
    <source>
        <dbReference type="SAM" id="Phobius"/>
    </source>
</evidence>
<proteinExistence type="predicted"/>
<evidence type="ECO:0000256" key="1">
    <source>
        <dbReference type="SAM" id="MobiDB-lite"/>
    </source>
</evidence>
<feature type="region of interest" description="Disordered" evidence="1">
    <location>
        <begin position="213"/>
        <end position="232"/>
    </location>
</feature>
<dbReference type="EMBL" id="MDLC01000041">
    <property type="protein sequence ID" value="ODS23040.1"/>
    <property type="molecule type" value="Genomic_DNA"/>
</dbReference>
<comment type="caution">
    <text evidence="3">The sequence shown here is derived from an EMBL/GenBank/DDBJ whole genome shotgun (WGS) entry which is preliminary data.</text>
</comment>
<dbReference type="AlphaFoldDB" id="A0A1D2QNB1"/>
<feature type="transmembrane region" description="Helical" evidence="2">
    <location>
        <begin position="254"/>
        <end position="272"/>
    </location>
</feature>
<organism evidence="3 4">
    <name type="scientific">Candidatus Endobugula sertula</name>
    <name type="common">Bugula neritina bacterial symbiont</name>
    <dbReference type="NCBI Taxonomy" id="62101"/>
    <lineage>
        <taxon>Bacteria</taxon>
        <taxon>Pseudomonadati</taxon>
        <taxon>Pseudomonadota</taxon>
        <taxon>Gammaproteobacteria</taxon>
        <taxon>Cellvibrionales</taxon>
        <taxon>Cellvibrionaceae</taxon>
        <taxon>Candidatus Endobugula</taxon>
    </lineage>
</organism>
<accession>A0A1D2QNB1</accession>
<reference evidence="3 4" key="1">
    <citation type="journal article" date="2016" name="Appl. Environ. Microbiol.">
        <title>Lack of Overt Genome Reduction in the Bryostatin-Producing Bryozoan Symbiont "Candidatus Endobugula sertula".</title>
        <authorList>
            <person name="Miller I.J."/>
            <person name="Vanee N."/>
            <person name="Fong S.S."/>
            <person name="Lim-Fong G.E."/>
            <person name="Kwan J.C."/>
        </authorList>
    </citation>
    <scope>NUCLEOTIDE SEQUENCE [LARGE SCALE GENOMIC DNA]</scope>
    <source>
        <strain evidence="3">AB1-4</strain>
    </source>
</reference>
<keyword evidence="2" id="KW-1133">Transmembrane helix</keyword>
<keyword evidence="2" id="KW-0812">Transmembrane</keyword>
<name>A0A1D2QNB1_9GAMM</name>
<evidence type="ECO:0000313" key="4">
    <source>
        <dbReference type="Proteomes" id="UP000242502"/>
    </source>
</evidence>
<feature type="compositionally biased region" description="Basic and acidic residues" evidence="1">
    <location>
        <begin position="213"/>
        <end position="230"/>
    </location>
</feature>
<dbReference type="STRING" id="62101.AB835_10840"/>